<proteinExistence type="predicted"/>
<accession>A0A0N7BVQ5</accession>
<name>A0A0N7BVQ5_CLOPF</name>
<sequence length="98" mass="11690">MLFKSEKEKCFDYLVHTAYDDNNFILDFHIIPTNLHDSVAFEEIFSKVNNKYNSRIIETAVDARYVTLYITKTIFDANILPDIPYKRPMTKKEFFQKI</sequence>
<dbReference type="AlphaFoldDB" id="A0A0N7BVQ5"/>
<dbReference type="EMBL" id="KP739976">
    <property type="protein sequence ID" value="AKF16681.1"/>
    <property type="molecule type" value="Genomic_DNA"/>
</dbReference>
<dbReference type="RefSeq" id="WP_075809493.1">
    <property type="nucleotide sequence ID" value="NZ_CP134231.1"/>
</dbReference>
<keyword evidence="1" id="KW-0614">Plasmid</keyword>
<reference evidence="1" key="1">
    <citation type="journal article" date="2015" name="PLoS ONE">
        <title>A Novel Pore-Forming Toxin in Type A Clostridium perfringens Is Associated with Both Fatal Canine Hemorrhagic Gastroenteritis and Fatal Foal Necrotizing Enterocolitis.</title>
        <authorList>
            <person name="Gohari I.M."/>
            <person name="Parreira V.R."/>
            <person name="Nowell V.J."/>
            <person name="Nicholson V.M."/>
            <person name="Oliphant K."/>
            <person name="Prescott J.F."/>
        </authorList>
    </citation>
    <scope>NUCLEOTIDE SEQUENCE</scope>
    <source>
        <strain evidence="1">JP718</strain>
        <plasmid evidence="1">pCP718cpe</plasmid>
    </source>
</reference>
<protein>
    <submittedName>
        <fullName evidence="1">Mobile element protein</fullName>
    </submittedName>
</protein>
<organism evidence="1">
    <name type="scientific">Clostridium perfringens</name>
    <dbReference type="NCBI Taxonomy" id="1502"/>
    <lineage>
        <taxon>Bacteria</taxon>
        <taxon>Bacillati</taxon>
        <taxon>Bacillota</taxon>
        <taxon>Clostridia</taxon>
        <taxon>Eubacteriales</taxon>
        <taxon>Clostridiaceae</taxon>
        <taxon>Clostridium</taxon>
    </lineage>
</organism>
<evidence type="ECO:0000313" key="1">
    <source>
        <dbReference type="EMBL" id="AKF16681.1"/>
    </source>
</evidence>
<geneLocation type="plasmid" evidence="1">
    <name>pCP718cpe</name>
</geneLocation>